<dbReference type="EMBL" id="MN740847">
    <property type="protein sequence ID" value="QHU14812.1"/>
    <property type="molecule type" value="Genomic_DNA"/>
</dbReference>
<evidence type="ECO:0000256" key="1">
    <source>
        <dbReference type="SAM" id="Coils"/>
    </source>
</evidence>
<feature type="coiled-coil region" evidence="1">
    <location>
        <begin position="11"/>
        <end position="38"/>
    </location>
</feature>
<keyword evidence="1" id="KW-0175">Coiled coil</keyword>
<evidence type="ECO:0000313" key="2">
    <source>
        <dbReference type="EMBL" id="QHU14812.1"/>
    </source>
</evidence>
<proteinExistence type="predicted"/>
<dbReference type="AlphaFoldDB" id="A0A6C0K9T0"/>
<organism evidence="2">
    <name type="scientific">viral metagenome</name>
    <dbReference type="NCBI Taxonomy" id="1070528"/>
    <lineage>
        <taxon>unclassified sequences</taxon>
        <taxon>metagenomes</taxon>
        <taxon>organismal metagenomes</taxon>
    </lineage>
</organism>
<protein>
    <submittedName>
        <fullName evidence="2">Uncharacterized protein</fullName>
    </submittedName>
</protein>
<accession>A0A6C0K9T0</accession>
<reference evidence="2" key="1">
    <citation type="journal article" date="2020" name="Nature">
        <title>Giant virus diversity and host interactions through global metagenomics.</title>
        <authorList>
            <person name="Schulz F."/>
            <person name="Roux S."/>
            <person name="Paez-Espino D."/>
            <person name="Jungbluth S."/>
            <person name="Walsh D.A."/>
            <person name="Denef V.J."/>
            <person name="McMahon K.D."/>
            <person name="Konstantinidis K.T."/>
            <person name="Eloe-Fadrosh E.A."/>
            <person name="Kyrpides N.C."/>
            <person name="Woyke T."/>
        </authorList>
    </citation>
    <scope>NUCLEOTIDE SEQUENCE</scope>
    <source>
        <strain evidence="2">GVMAG-S-1102244-55</strain>
    </source>
</reference>
<name>A0A6C0K9T0_9ZZZZ</name>
<sequence length="56" mass="7263">MENKRCRYDKLWCAKEEVRDLERLLEEARIRLNNEIETNGGRSWWEYMWYWFGYYY</sequence>